<keyword evidence="2" id="KW-1133">Transmembrane helix</keyword>
<keyword evidence="2" id="KW-0472">Membrane</keyword>
<feature type="transmembrane region" description="Helical" evidence="2">
    <location>
        <begin position="251"/>
        <end position="270"/>
    </location>
</feature>
<feature type="transmembrane region" description="Helical" evidence="2">
    <location>
        <begin position="142"/>
        <end position="164"/>
    </location>
</feature>
<feature type="transmembrane region" description="Helical" evidence="2">
    <location>
        <begin position="6"/>
        <end position="26"/>
    </location>
</feature>
<dbReference type="Proteomes" id="UP000023152">
    <property type="component" value="Unassembled WGS sequence"/>
</dbReference>
<feature type="transmembrane region" description="Helical" evidence="2">
    <location>
        <begin position="108"/>
        <end position="130"/>
    </location>
</feature>
<feature type="region of interest" description="Disordered" evidence="1">
    <location>
        <begin position="178"/>
        <end position="205"/>
    </location>
</feature>
<dbReference type="AlphaFoldDB" id="X6N5A7"/>
<evidence type="ECO:0000313" key="3">
    <source>
        <dbReference type="EMBL" id="ETO21128.1"/>
    </source>
</evidence>
<name>X6N5A7_RETFI</name>
<reference evidence="3 4" key="1">
    <citation type="journal article" date="2013" name="Curr. Biol.">
        <title>The Genome of the Foraminiferan Reticulomyxa filosa.</title>
        <authorList>
            <person name="Glockner G."/>
            <person name="Hulsmann N."/>
            <person name="Schleicher M."/>
            <person name="Noegel A.A."/>
            <person name="Eichinger L."/>
            <person name="Gallinger C."/>
            <person name="Pawlowski J."/>
            <person name="Sierra R."/>
            <person name="Euteneuer U."/>
            <person name="Pillet L."/>
            <person name="Moustafa A."/>
            <person name="Platzer M."/>
            <person name="Groth M."/>
            <person name="Szafranski K."/>
            <person name="Schliwa M."/>
        </authorList>
    </citation>
    <scope>NUCLEOTIDE SEQUENCE [LARGE SCALE GENOMIC DNA]</scope>
</reference>
<keyword evidence="2" id="KW-0812">Transmembrane</keyword>
<accession>X6N5A7</accession>
<evidence type="ECO:0000256" key="2">
    <source>
        <dbReference type="SAM" id="Phobius"/>
    </source>
</evidence>
<protein>
    <submittedName>
        <fullName evidence="3">Uncharacterized protein</fullName>
    </submittedName>
</protein>
<proteinExistence type="predicted"/>
<evidence type="ECO:0000313" key="4">
    <source>
        <dbReference type="Proteomes" id="UP000023152"/>
    </source>
</evidence>
<gene>
    <name evidence="3" type="ORF">RFI_16077</name>
</gene>
<comment type="caution">
    <text evidence="3">The sequence shown here is derived from an EMBL/GenBank/DDBJ whole genome shotgun (WGS) entry which is preliminary data.</text>
</comment>
<feature type="transmembrane region" description="Helical" evidence="2">
    <location>
        <begin position="296"/>
        <end position="321"/>
    </location>
</feature>
<keyword evidence="4" id="KW-1185">Reference proteome</keyword>
<dbReference type="EMBL" id="ASPP01011914">
    <property type="protein sequence ID" value="ETO21128.1"/>
    <property type="molecule type" value="Genomic_DNA"/>
</dbReference>
<evidence type="ECO:0000256" key="1">
    <source>
        <dbReference type="SAM" id="MobiDB-lite"/>
    </source>
</evidence>
<organism evidence="3 4">
    <name type="scientific">Reticulomyxa filosa</name>
    <dbReference type="NCBI Taxonomy" id="46433"/>
    <lineage>
        <taxon>Eukaryota</taxon>
        <taxon>Sar</taxon>
        <taxon>Rhizaria</taxon>
        <taxon>Retaria</taxon>
        <taxon>Foraminifera</taxon>
        <taxon>Monothalamids</taxon>
        <taxon>Reticulomyxidae</taxon>
        <taxon>Reticulomyxa</taxon>
    </lineage>
</organism>
<sequence>MYFESLSALQTIKYSLCNFLFLWLLYSNTTNQINQEINKSMFKVNRQSICISLILTDLKQTKKKDNQGSDDVARLLKEFPSNFLENCGEYVASLVVELLKEIGVDFEIIICALFFIGIFFYFYFFFFFFFGGQEKKNCHIVAILTTIIKGSIYVGISGISVFFLRIIEVLDEDKHSAETQKTSNEKKVEMEDETKTNFEREKPKESEKTERLNKWVHLLAKKLNIEPSKVYDHLLAHAFSYNTIALASFELILEFFFFLALLFPLLLILFATHKNTLRMLCNIPFLITPYMKANSLIIQSFLCSLALSECMLCGLFATITWETRTK</sequence>